<dbReference type="AlphaFoldDB" id="A0AAX4HT97"/>
<dbReference type="RefSeq" id="WP_321398224.1">
    <property type="nucleotide sequence ID" value="NZ_CP139487.1"/>
</dbReference>
<name>A0AAX4HT97_9BACT</name>
<dbReference type="Proteomes" id="UP001324634">
    <property type="component" value="Chromosome"/>
</dbReference>
<reference evidence="2 3" key="1">
    <citation type="submission" date="2023-11" db="EMBL/GenBank/DDBJ databases">
        <title>Peredibacter starrii A3.12.</title>
        <authorList>
            <person name="Mitchell R.J."/>
        </authorList>
    </citation>
    <scope>NUCLEOTIDE SEQUENCE [LARGE SCALE GENOMIC DNA]</scope>
    <source>
        <strain evidence="2 3">A3.12</strain>
    </source>
</reference>
<dbReference type="InterPro" id="IPR052892">
    <property type="entry name" value="NA-targeting_endonuclease"/>
</dbReference>
<dbReference type="PANTHER" id="PTHR33877">
    <property type="entry name" value="SLL1193 PROTEIN"/>
    <property type="match status" value="1"/>
</dbReference>
<keyword evidence="2" id="KW-0540">Nuclease</keyword>
<evidence type="ECO:0000259" key="1">
    <source>
        <dbReference type="SMART" id="SM00507"/>
    </source>
</evidence>
<evidence type="ECO:0000313" key="2">
    <source>
        <dbReference type="EMBL" id="WPU66226.1"/>
    </source>
</evidence>
<dbReference type="GO" id="GO:0003676">
    <property type="term" value="F:nucleic acid binding"/>
    <property type="evidence" value="ECO:0007669"/>
    <property type="project" value="InterPro"/>
</dbReference>
<sequence>MRLNHLANKILLSDTKKLAGAEREATVKLLHHLKEIDKRKLYCDLKHSSLFAYCVHELGYSEGAAHRRIVAARALAEMPEIEKKIEDGSLNLTNISLVNQFIDDPIQKREVFKEIENLTKNECEQKLFEITGKEEKPKDKKKRISKNKIQVAFVLSDETMELVEQLKNLLGKEMEMDQLIQFMAKKAIESVEKTKFKQTKPRQSLSPAKVGRAIPASVKRTVYGRDKKCTNCGTTHNLNYDHIIPYSMGGPSSVENLRLLCRECNQRGRIKAGLRAPPKTIRLF</sequence>
<dbReference type="EMBL" id="CP139487">
    <property type="protein sequence ID" value="WPU66226.1"/>
    <property type="molecule type" value="Genomic_DNA"/>
</dbReference>
<keyword evidence="2" id="KW-0378">Hydrolase</keyword>
<dbReference type="GO" id="GO:0004519">
    <property type="term" value="F:endonuclease activity"/>
    <property type="evidence" value="ECO:0007669"/>
    <property type="project" value="UniProtKB-KW"/>
</dbReference>
<protein>
    <submittedName>
        <fullName evidence="2">HNH endonuclease signature motif containing protein</fullName>
    </submittedName>
</protein>
<dbReference type="Gene3D" id="1.10.30.50">
    <property type="match status" value="1"/>
</dbReference>
<dbReference type="GO" id="GO:0008270">
    <property type="term" value="F:zinc ion binding"/>
    <property type="evidence" value="ECO:0007669"/>
    <property type="project" value="InterPro"/>
</dbReference>
<dbReference type="Pfam" id="PF01844">
    <property type="entry name" value="HNH"/>
    <property type="match status" value="1"/>
</dbReference>
<dbReference type="CDD" id="cd00085">
    <property type="entry name" value="HNHc"/>
    <property type="match status" value="1"/>
</dbReference>
<organism evidence="2 3">
    <name type="scientific">Peredibacter starrii</name>
    <dbReference type="NCBI Taxonomy" id="28202"/>
    <lineage>
        <taxon>Bacteria</taxon>
        <taxon>Pseudomonadati</taxon>
        <taxon>Bdellovibrionota</taxon>
        <taxon>Bacteriovoracia</taxon>
        <taxon>Bacteriovoracales</taxon>
        <taxon>Bacteriovoracaceae</taxon>
        <taxon>Peredibacter</taxon>
    </lineage>
</organism>
<accession>A0AAX4HT97</accession>
<dbReference type="InterPro" id="IPR003615">
    <property type="entry name" value="HNH_nuc"/>
</dbReference>
<dbReference type="PANTHER" id="PTHR33877:SF2">
    <property type="entry name" value="OS07G0170200 PROTEIN"/>
    <property type="match status" value="1"/>
</dbReference>
<proteinExistence type="predicted"/>
<keyword evidence="3" id="KW-1185">Reference proteome</keyword>
<dbReference type="InterPro" id="IPR002711">
    <property type="entry name" value="HNH"/>
</dbReference>
<keyword evidence="2" id="KW-0255">Endonuclease</keyword>
<dbReference type="KEGG" id="psti:SOO65_05655"/>
<dbReference type="SMART" id="SM00507">
    <property type="entry name" value="HNHc"/>
    <property type="match status" value="1"/>
</dbReference>
<gene>
    <name evidence="2" type="ORF">SOO65_05655</name>
</gene>
<feature type="domain" description="HNH nuclease" evidence="1">
    <location>
        <begin position="217"/>
        <end position="266"/>
    </location>
</feature>
<evidence type="ECO:0000313" key="3">
    <source>
        <dbReference type="Proteomes" id="UP001324634"/>
    </source>
</evidence>